<dbReference type="GO" id="GO:0005634">
    <property type="term" value="C:nucleus"/>
    <property type="evidence" value="ECO:0007669"/>
    <property type="project" value="UniProtKB-SubCell"/>
</dbReference>
<comment type="similarity">
    <text evidence="11">Belongs to the class I-like SAM-binding methyltransferase superfamily. TRM61 family.</text>
</comment>
<evidence type="ECO:0000256" key="12">
    <source>
        <dbReference type="PIRSR" id="PIRSR017269-1"/>
    </source>
</evidence>
<reference evidence="14 15" key="1">
    <citation type="journal article" date="2023" name="Elife">
        <title>Identification of key yeast species and microbe-microbe interactions impacting larval growth of Drosophila in the wild.</title>
        <authorList>
            <person name="Mure A."/>
            <person name="Sugiura Y."/>
            <person name="Maeda R."/>
            <person name="Honda K."/>
            <person name="Sakurai N."/>
            <person name="Takahashi Y."/>
            <person name="Watada M."/>
            <person name="Katoh T."/>
            <person name="Gotoh A."/>
            <person name="Gotoh Y."/>
            <person name="Taniguchi I."/>
            <person name="Nakamura K."/>
            <person name="Hayashi T."/>
            <person name="Katayama T."/>
            <person name="Uemura T."/>
            <person name="Hattori Y."/>
        </authorList>
    </citation>
    <scope>NUCLEOTIDE SEQUENCE [LARGE SCALE GENOMIC DNA]</scope>
    <source>
        <strain evidence="14 15">PK-24</strain>
    </source>
</reference>
<organism evidence="14 15">
    <name type="scientific">Pichia kluyveri</name>
    <name type="common">Yeast</name>
    <dbReference type="NCBI Taxonomy" id="36015"/>
    <lineage>
        <taxon>Eukaryota</taxon>
        <taxon>Fungi</taxon>
        <taxon>Dikarya</taxon>
        <taxon>Ascomycota</taxon>
        <taxon>Saccharomycotina</taxon>
        <taxon>Pichiomycetes</taxon>
        <taxon>Pichiales</taxon>
        <taxon>Pichiaceae</taxon>
        <taxon>Pichia</taxon>
    </lineage>
</organism>
<evidence type="ECO:0000256" key="5">
    <source>
        <dbReference type="ARBA" id="ARBA00022679"/>
    </source>
</evidence>
<gene>
    <name evidence="14" type="ORF">DAPK24_013440</name>
</gene>
<evidence type="ECO:0000256" key="6">
    <source>
        <dbReference type="ARBA" id="ARBA00022691"/>
    </source>
</evidence>
<dbReference type="PIRSF" id="PIRSF017269">
    <property type="entry name" value="GCD14"/>
    <property type="match status" value="1"/>
</dbReference>
<dbReference type="Gene3D" id="3.10.330.20">
    <property type="match status" value="1"/>
</dbReference>
<dbReference type="EC" id="2.1.1.220" evidence="2 11"/>
<feature type="domain" description="tRNA (adenine(58)-N(1))-methyltransferase catalytic subunit TRM61 C-terminal" evidence="13">
    <location>
        <begin position="64"/>
        <end position="328"/>
    </location>
</feature>
<dbReference type="Pfam" id="PF08704">
    <property type="entry name" value="GCD14"/>
    <property type="match status" value="1"/>
</dbReference>
<evidence type="ECO:0000256" key="2">
    <source>
        <dbReference type="ARBA" id="ARBA00012796"/>
    </source>
</evidence>
<evidence type="ECO:0000256" key="4">
    <source>
        <dbReference type="ARBA" id="ARBA00022603"/>
    </source>
</evidence>
<dbReference type="InterPro" id="IPR029063">
    <property type="entry name" value="SAM-dependent_MTases_sf"/>
</dbReference>
<dbReference type="GO" id="GO:0030488">
    <property type="term" value="P:tRNA methylation"/>
    <property type="evidence" value="ECO:0007669"/>
    <property type="project" value="InterPro"/>
</dbReference>
<keyword evidence="7 11" id="KW-0819">tRNA processing</keyword>
<proteinExistence type="inferred from homology"/>
<keyword evidence="6 11" id="KW-0949">S-adenosyl-L-methionine</keyword>
<dbReference type="FunFam" id="3.10.330.20:FF:000002">
    <property type="entry name" value="tRNA (adenine(58)-N(1))-methyltransferase catalytic subunit TRMT61A"/>
    <property type="match status" value="1"/>
</dbReference>
<evidence type="ECO:0000256" key="9">
    <source>
        <dbReference type="ARBA" id="ARBA00054081"/>
    </source>
</evidence>
<dbReference type="GO" id="GO:0031515">
    <property type="term" value="C:tRNA (m1A) methyltransferase complex"/>
    <property type="evidence" value="ECO:0007669"/>
    <property type="project" value="UniProtKB-UniRule"/>
</dbReference>
<evidence type="ECO:0000256" key="11">
    <source>
        <dbReference type="PIRNR" id="PIRNR017269"/>
    </source>
</evidence>
<evidence type="ECO:0000256" key="1">
    <source>
        <dbReference type="ARBA" id="ARBA00004123"/>
    </source>
</evidence>
<keyword evidence="4 11" id="KW-0489">Methyltransferase</keyword>
<name>A0AAV5QZX1_PICKL</name>
<sequence length="347" mass="39764">MTFVDRKKYIQEGDLVLVYVSRTLIKPVYVKSGEHFNTRFGSFPHDSMIGLEFGSQITTPKDRGFVYLLQPTPELWTMSLPHRTQIVYTPDSSYILQRLNVNVGSKVIEAGTGSGSFTHAFARSVNEEGKLYTFEFHETRYLKAKEEFTKHGLNNLIITHRDVCENGFEIDNIDLDADTVFLDLPAPWSAIPKLTNVISKNRTVGICCFSPCFEQVVKTVETLQDEGWLDIELTEVQGRLFESHKAMKREVDDAVKRLQFVKEKQREGLELIKAGKHPRKEAEKDYGFNPFGKGKRIIEGEDGYEWMNVSRLEHEVKTHTSYLLFAKKLPHHAIKVNNNSNNTSETI</sequence>
<comment type="subunit">
    <text evidence="10">Heterotetramer; composed of two copies of TRM6 and two copies of TRM61.</text>
</comment>
<dbReference type="SUPFAM" id="SSF53335">
    <property type="entry name" value="S-adenosyl-L-methionine-dependent methyltransferases"/>
    <property type="match status" value="1"/>
</dbReference>
<feature type="binding site" evidence="12">
    <location>
        <position position="162"/>
    </location>
    <ligand>
        <name>S-adenosyl-L-methionine</name>
        <dbReference type="ChEBI" id="CHEBI:59789"/>
    </ligand>
</feature>
<feature type="binding site" evidence="12">
    <location>
        <position position="183"/>
    </location>
    <ligand>
        <name>S-adenosyl-L-methionine</name>
        <dbReference type="ChEBI" id="CHEBI:59789"/>
    </ligand>
</feature>
<keyword evidence="5 11" id="KW-0808">Transferase</keyword>
<dbReference type="InterPro" id="IPR049470">
    <property type="entry name" value="TRM61_C"/>
</dbReference>
<dbReference type="Proteomes" id="UP001378960">
    <property type="component" value="Unassembled WGS sequence"/>
</dbReference>
<dbReference type="GO" id="GO:0160107">
    <property type="term" value="F:tRNA (adenine(58)-N1)-methyltransferase activity"/>
    <property type="evidence" value="ECO:0007669"/>
    <property type="project" value="UniProtKB-EC"/>
</dbReference>
<keyword evidence="8 11" id="KW-0539">Nucleus</keyword>
<comment type="subcellular location">
    <subcellularLocation>
        <location evidence="1 11">Nucleus</location>
    </subcellularLocation>
</comment>
<evidence type="ECO:0000256" key="3">
    <source>
        <dbReference type="ARBA" id="ARBA00015963"/>
    </source>
</evidence>
<evidence type="ECO:0000313" key="15">
    <source>
        <dbReference type="Proteomes" id="UP001378960"/>
    </source>
</evidence>
<evidence type="ECO:0000256" key="7">
    <source>
        <dbReference type="ARBA" id="ARBA00022694"/>
    </source>
</evidence>
<dbReference type="Gene3D" id="3.40.50.150">
    <property type="entry name" value="Vaccinia Virus protein VP39"/>
    <property type="match status" value="1"/>
</dbReference>
<feature type="binding site" evidence="12">
    <location>
        <position position="135"/>
    </location>
    <ligand>
        <name>S-adenosyl-L-methionine</name>
        <dbReference type="ChEBI" id="CHEBI:59789"/>
    </ligand>
</feature>
<evidence type="ECO:0000256" key="8">
    <source>
        <dbReference type="ARBA" id="ARBA00023242"/>
    </source>
</evidence>
<dbReference type="PANTHER" id="PTHR12133">
    <property type="entry name" value="TRNA (ADENINE(58)-N(1))-METHYLTRANSFERASE"/>
    <property type="match status" value="1"/>
</dbReference>
<keyword evidence="15" id="KW-1185">Reference proteome</keyword>
<dbReference type="EMBL" id="BTGB01000001">
    <property type="protein sequence ID" value="GMM44769.1"/>
    <property type="molecule type" value="Genomic_DNA"/>
</dbReference>
<dbReference type="PANTHER" id="PTHR12133:SF2">
    <property type="entry name" value="TRNA (ADENINE(58)-N(1))-METHYLTRANSFERASE CATALYTIC SUBUNIT TRMT61A"/>
    <property type="match status" value="1"/>
</dbReference>
<dbReference type="InterPro" id="IPR014816">
    <property type="entry name" value="tRNA_MeTrfase_Gcd14"/>
</dbReference>
<protein>
    <recommendedName>
        <fullName evidence="3 11">tRNA (adenine(58)-N(1))-methyltransferase catalytic subunit TRM61</fullName>
        <ecNumber evidence="2 11">2.1.1.220</ecNumber>
    </recommendedName>
</protein>
<accession>A0AAV5QZX1</accession>
<comment type="catalytic activity">
    <reaction evidence="11">
        <text>adenosine(58) in tRNA + S-adenosyl-L-methionine = N(1)-methyladenosine(58) in tRNA + S-adenosyl-L-homocysteine + H(+)</text>
        <dbReference type="Rhea" id="RHEA:43152"/>
        <dbReference type="Rhea" id="RHEA-COMP:10365"/>
        <dbReference type="Rhea" id="RHEA-COMP:10366"/>
        <dbReference type="ChEBI" id="CHEBI:15378"/>
        <dbReference type="ChEBI" id="CHEBI:57856"/>
        <dbReference type="ChEBI" id="CHEBI:59789"/>
        <dbReference type="ChEBI" id="CHEBI:74411"/>
        <dbReference type="ChEBI" id="CHEBI:74491"/>
        <dbReference type="EC" id="2.1.1.220"/>
    </reaction>
</comment>
<evidence type="ECO:0000259" key="13">
    <source>
        <dbReference type="Pfam" id="PF08704"/>
    </source>
</evidence>
<evidence type="ECO:0000313" key="14">
    <source>
        <dbReference type="EMBL" id="GMM44769.1"/>
    </source>
</evidence>
<dbReference type="AlphaFoldDB" id="A0AAV5QZX1"/>
<evidence type="ECO:0000256" key="10">
    <source>
        <dbReference type="ARBA" id="ARBA00063447"/>
    </source>
</evidence>
<dbReference type="PROSITE" id="PS51620">
    <property type="entry name" value="SAM_TRM61"/>
    <property type="match status" value="1"/>
</dbReference>
<comment type="caution">
    <text evidence="14">The sequence shown here is derived from an EMBL/GenBank/DDBJ whole genome shotgun (WGS) entry which is preliminary data.</text>
</comment>
<comment type="function">
    <text evidence="9 11">Catalytic subunit of tRNA (adenine-N(1)-)-methyltransferase, which catalyzes the formation of N(1)-methyladenine at position 58 (m1A58) in initiator methionyl-tRNA.</text>
</comment>